<keyword evidence="6" id="KW-0560">Oxidoreductase</keyword>
<evidence type="ECO:0000256" key="4">
    <source>
        <dbReference type="ARBA" id="ARBA00022801"/>
    </source>
</evidence>
<dbReference type="InParanoid" id="A0A0G4EWC4"/>
<evidence type="ECO:0000256" key="2">
    <source>
        <dbReference type="ARBA" id="ARBA00011738"/>
    </source>
</evidence>
<feature type="domain" description="Tetrahydrofolate dehydrogenase/cyclohydrolase catalytic" evidence="10">
    <location>
        <begin position="6"/>
        <end position="121"/>
    </location>
</feature>
<dbReference type="OMA" id="VCHILTK"/>
<dbReference type="PROSITE" id="PS00766">
    <property type="entry name" value="THF_DHG_CYH_1"/>
    <property type="match status" value="1"/>
</dbReference>
<dbReference type="FunFam" id="3.40.50.10860:FF:000001">
    <property type="entry name" value="Bifunctional protein FolD"/>
    <property type="match status" value="1"/>
</dbReference>
<dbReference type="InterPro" id="IPR020867">
    <property type="entry name" value="THF_DH/CycHdrlase_CS"/>
</dbReference>
<dbReference type="SUPFAM" id="SSF53223">
    <property type="entry name" value="Aminoacid dehydrogenase-like, N-terminal domain"/>
    <property type="match status" value="1"/>
</dbReference>
<dbReference type="AlphaFoldDB" id="A0A0G4EWC4"/>
<dbReference type="InterPro" id="IPR020630">
    <property type="entry name" value="THF_DH/CycHdrlase_cat_dom"/>
</dbReference>
<evidence type="ECO:0000256" key="5">
    <source>
        <dbReference type="ARBA" id="ARBA00022857"/>
    </source>
</evidence>
<dbReference type="InterPro" id="IPR000672">
    <property type="entry name" value="THF_DH/CycHdrlase"/>
</dbReference>
<dbReference type="GO" id="GO:0005829">
    <property type="term" value="C:cytosol"/>
    <property type="evidence" value="ECO:0007669"/>
    <property type="project" value="TreeGrafter"/>
</dbReference>
<keyword evidence="4" id="KW-0378">Hydrolase</keyword>
<evidence type="ECO:0000313" key="13">
    <source>
        <dbReference type="Proteomes" id="UP000041254"/>
    </source>
</evidence>
<keyword evidence="3" id="KW-0554">One-carbon metabolism</keyword>
<dbReference type="SUPFAM" id="SSF51735">
    <property type="entry name" value="NAD(P)-binding Rossmann-fold domains"/>
    <property type="match status" value="1"/>
</dbReference>
<evidence type="ECO:0000259" key="10">
    <source>
        <dbReference type="Pfam" id="PF00763"/>
    </source>
</evidence>
<dbReference type="Gene3D" id="3.40.50.720">
    <property type="entry name" value="NAD(P)-binding Rossmann-like Domain"/>
    <property type="match status" value="1"/>
</dbReference>
<dbReference type="PhylomeDB" id="A0A0G4EWC4"/>
<dbReference type="FunFam" id="3.40.50.720:FF:000006">
    <property type="entry name" value="Bifunctional protein FolD"/>
    <property type="match status" value="1"/>
</dbReference>
<dbReference type="CDD" id="cd01080">
    <property type="entry name" value="NAD_bind_m-THF_DH_Cyclohyd"/>
    <property type="match status" value="1"/>
</dbReference>
<dbReference type="Proteomes" id="UP000041254">
    <property type="component" value="Unassembled WGS sequence"/>
</dbReference>
<comment type="pathway">
    <text evidence="1">One-carbon metabolism; tetrahydrofolate interconversion.</text>
</comment>
<evidence type="ECO:0000256" key="1">
    <source>
        <dbReference type="ARBA" id="ARBA00004777"/>
    </source>
</evidence>
<dbReference type="InterPro" id="IPR020631">
    <property type="entry name" value="THF_DH/CycHdrlase_NAD-bd_dom"/>
</dbReference>
<dbReference type="PROSITE" id="PS00767">
    <property type="entry name" value="THF_DHG_CYH_2"/>
    <property type="match status" value="1"/>
</dbReference>
<name>A0A0G4EWC4_VITBC</name>
<dbReference type="VEuPathDB" id="CryptoDB:Vbra_20939"/>
<comment type="subunit">
    <text evidence="2">Homodimer.</text>
</comment>
<reference evidence="12 13" key="1">
    <citation type="submission" date="2014-11" db="EMBL/GenBank/DDBJ databases">
        <authorList>
            <person name="Zhu J."/>
            <person name="Qi W."/>
            <person name="Song R."/>
        </authorList>
    </citation>
    <scope>NUCLEOTIDE SEQUENCE [LARGE SCALE GENOMIC DNA]</scope>
</reference>
<dbReference type="PRINTS" id="PR00085">
    <property type="entry name" value="THFDHDRGNASE"/>
</dbReference>
<evidence type="ECO:0000256" key="7">
    <source>
        <dbReference type="ARBA" id="ARBA00023268"/>
    </source>
</evidence>
<accession>A0A0G4EWC4</accession>
<gene>
    <name evidence="12" type="ORF">Vbra_20939</name>
</gene>
<protein>
    <submittedName>
        <fullName evidence="12">Uncharacterized protein</fullName>
    </submittedName>
</protein>
<keyword evidence="13" id="KW-1185">Reference proteome</keyword>
<keyword evidence="5" id="KW-0521">NADP</keyword>
<dbReference type="STRING" id="1169540.A0A0G4EWC4"/>
<dbReference type="GO" id="GO:0035999">
    <property type="term" value="P:tetrahydrofolate interconversion"/>
    <property type="evidence" value="ECO:0007669"/>
    <property type="project" value="TreeGrafter"/>
</dbReference>
<evidence type="ECO:0000259" key="11">
    <source>
        <dbReference type="Pfam" id="PF02882"/>
    </source>
</evidence>
<evidence type="ECO:0000256" key="6">
    <source>
        <dbReference type="ARBA" id="ARBA00023002"/>
    </source>
</evidence>
<dbReference type="Pfam" id="PF02882">
    <property type="entry name" value="THF_DHG_CYH_C"/>
    <property type="match status" value="1"/>
</dbReference>
<feature type="domain" description="Tetrahydrofolate dehydrogenase/cyclohydrolase NAD(P)-binding" evidence="11">
    <location>
        <begin position="142"/>
        <end position="286"/>
    </location>
</feature>
<dbReference type="InterPro" id="IPR046346">
    <property type="entry name" value="Aminoacid_DH-like_N_sf"/>
</dbReference>
<comment type="catalytic activity">
    <reaction evidence="8">
        <text>(6R)-5,10-methenyltetrahydrofolate + H2O = (6R)-10-formyltetrahydrofolate + H(+)</text>
        <dbReference type="Rhea" id="RHEA:23700"/>
        <dbReference type="ChEBI" id="CHEBI:15377"/>
        <dbReference type="ChEBI" id="CHEBI:15378"/>
        <dbReference type="ChEBI" id="CHEBI:57455"/>
        <dbReference type="ChEBI" id="CHEBI:195366"/>
        <dbReference type="EC" id="3.5.4.9"/>
    </reaction>
</comment>
<dbReference type="Pfam" id="PF00763">
    <property type="entry name" value="THF_DHG_CYH"/>
    <property type="match status" value="1"/>
</dbReference>
<dbReference type="InterPro" id="IPR036291">
    <property type="entry name" value="NAD(P)-bd_dom_sf"/>
</dbReference>
<evidence type="ECO:0000256" key="8">
    <source>
        <dbReference type="ARBA" id="ARBA00036357"/>
    </source>
</evidence>
<sequence>MSENLIDGKKTAQDIRNEVKAEVEKMVAEHNQHPKLSVILVGGRRDSSTYVGMKERACKECGIESEVIRMPDTVSQAEVMDKVRELNADPNVDGILVQLPLPSHMVEREVLELIDWFKDVDGLHPLNVGNLALRDHTPMFKPCTAEGCIELLRRYNVKMSGADAVVVGRSNIVGMPISLLLQQENATVTMCHSRTKDLPGQCRKADIIVAAIGKANFIKGDWVKDGAVIIDVGINGVDDPTSAKGYRLVGDVDFEECKGKAKLITPVPGGVGPMTVALLMKNTASSRLYKLSAPQTNGTK</sequence>
<evidence type="ECO:0000313" key="12">
    <source>
        <dbReference type="EMBL" id="CEM02553.1"/>
    </source>
</evidence>
<dbReference type="GO" id="GO:0004488">
    <property type="term" value="F:methylenetetrahydrofolate dehydrogenase (NADP+) activity"/>
    <property type="evidence" value="ECO:0007669"/>
    <property type="project" value="InterPro"/>
</dbReference>
<proteinExistence type="inferred from homology"/>
<dbReference type="PANTHER" id="PTHR48099">
    <property type="entry name" value="C-1-TETRAHYDROFOLATE SYNTHASE, CYTOPLASMIC-RELATED"/>
    <property type="match status" value="1"/>
</dbReference>
<organism evidence="12 13">
    <name type="scientific">Vitrella brassicaformis (strain CCMP3155)</name>
    <dbReference type="NCBI Taxonomy" id="1169540"/>
    <lineage>
        <taxon>Eukaryota</taxon>
        <taxon>Sar</taxon>
        <taxon>Alveolata</taxon>
        <taxon>Colpodellida</taxon>
        <taxon>Vitrellaceae</taxon>
        <taxon>Vitrella</taxon>
    </lineage>
</organism>
<evidence type="ECO:0000256" key="9">
    <source>
        <dbReference type="ARBA" id="ARBA00061364"/>
    </source>
</evidence>
<dbReference type="EMBL" id="CDMY01000329">
    <property type="protein sequence ID" value="CEM02553.1"/>
    <property type="molecule type" value="Genomic_DNA"/>
</dbReference>
<dbReference type="OrthoDB" id="5126881at2759"/>
<evidence type="ECO:0000256" key="3">
    <source>
        <dbReference type="ARBA" id="ARBA00022563"/>
    </source>
</evidence>
<dbReference type="PANTHER" id="PTHR48099:SF5">
    <property type="entry name" value="C-1-TETRAHYDROFOLATE SYNTHASE, CYTOPLASMIC"/>
    <property type="match status" value="1"/>
</dbReference>
<dbReference type="HAMAP" id="MF_01576">
    <property type="entry name" value="THF_DHG_CYH"/>
    <property type="match status" value="1"/>
</dbReference>
<comment type="similarity">
    <text evidence="9">Belongs to the tetrahydrofolate dehydrogenase/cyclohydrolase family.</text>
</comment>
<keyword evidence="7" id="KW-0511">Multifunctional enzyme</keyword>
<dbReference type="GO" id="GO:0004477">
    <property type="term" value="F:methenyltetrahydrofolate cyclohydrolase activity"/>
    <property type="evidence" value="ECO:0007669"/>
    <property type="project" value="UniProtKB-EC"/>
</dbReference>
<dbReference type="Gene3D" id="3.40.50.10860">
    <property type="entry name" value="Leucine Dehydrogenase, chain A, domain 1"/>
    <property type="match status" value="1"/>
</dbReference>